<evidence type="ECO:0000256" key="1">
    <source>
        <dbReference type="SAM" id="Phobius"/>
    </source>
</evidence>
<dbReference type="RefSeq" id="WP_211224349.1">
    <property type="nucleotide sequence ID" value="NZ_CP091521.1"/>
</dbReference>
<evidence type="ECO:0000313" key="3">
    <source>
        <dbReference type="Proteomes" id="UP000831534"/>
    </source>
</evidence>
<organism evidence="2 3">
    <name type="scientific">Conchiformibius kuhniae</name>
    <dbReference type="NCBI Taxonomy" id="211502"/>
    <lineage>
        <taxon>Bacteria</taxon>
        <taxon>Pseudomonadati</taxon>
        <taxon>Pseudomonadota</taxon>
        <taxon>Betaproteobacteria</taxon>
        <taxon>Neisseriales</taxon>
        <taxon>Neisseriaceae</taxon>
        <taxon>Conchiformibius</taxon>
    </lineage>
</organism>
<evidence type="ECO:0000313" key="2">
    <source>
        <dbReference type="EMBL" id="XHH49679.1"/>
    </source>
</evidence>
<sequence length="247" mass="25354">MELSATTYLGQVVGAGVGGAAAAYAVYGGVMAFAAASTGTSIATLSGAAATNAALAAIGGGSLAAGGLGMAGGTVILGGVVAAPVLAIAGWAYASYAEEALDKARESREQVDSAVKKMAACVTTLRRTSRYVQKVQSVTQRIYKEFLQYFDELKSMNTFVEAGGNIQEKSDETLHIIANGYQMAAILTDIITTPLFKPKTNAQNKAVLDADGKAELLIGDNGLPVLNAQALDNAVDEGRQKLNRSIG</sequence>
<reference evidence="2 3" key="1">
    <citation type="journal article" date="2022" name="Res Sq">
        <title>Evolution of multicellular longitudinally dividing oral cavity symbionts (Neisseriaceae).</title>
        <authorList>
            <person name="Nyongesa S."/>
            <person name="Weber P."/>
            <person name="Bernet E."/>
            <person name="Pullido F."/>
            <person name="Nieckarz M."/>
            <person name="Delaby M."/>
            <person name="Nieves C."/>
            <person name="Viehboeck T."/>
            <person name="Krause N."/>
            <person name="Rivera-Millot A."/>
            <person name="Nakamura A."/>
            <person name="Vischer N."/>
            <person name="VanNieuwenhze M."/>
            <person name="Brun Y."/>
            <person name="Cava F."/>
            <person name="Bulgheresi S."/>
            <person name="Veyrier F."/>
        </authorList>
    </citation>
    <scope>NUCLEOTIDE SEQUENCE [LARGE SCALE GENOMIC DNA]</scope>
    <source>
        <strain evidence="2 3">17694</strain>
    </source>
</reference>
<feature type="transmembrane region" description="Helical" evidence="1">
    <location>
        <begin position="12"/>
        <end position="36"/>
    </location>
</feature>
<dbReference type="Proteomes" id="UP000831534">
    <property type="component" value="Chromosome"/>
</dbReference>
<feature type="transmembrane region" description="Helical" evidence="1">
    <location>
        <begin position="48"/>
        <end position="69"/>
    </location>
</feature>
<keyword evidence="1" id="KW-0472">Membrane</keyword>
<dbReference type="KEGG" id="ckh:LVJ77_12360"/>
<proteinExistence type="predicted"/>
<dbReference type="EMBL" id="CP091521">
    <property type="protein sequence ID" value="XHH49679.1"/>
    <property type="molecule type" value="Genomic_DNA"/>
</dbReference>
<keyword evidence="1" id="KW-1133">Transmembrane helix</keyword>
<gene>
    <name evidence="2" type="ORF">LVJ77_12360</name>
</gene>
<dbReference type="AlphaFoldDB" id="A0ABD8B6Q5"/>
<keyword evidence="3" id="KW-1185">Reference proteome</keyword>
<keyword evidence="1" id="KW-0812">Transmembrane</keyword>
<feature type="transmembrane region" description="Helical" evidence="1">
    <location>
        <begin position="75"/>
        <end position="96"/>
    </location>
</feature>
<accession>A0ABD8B6Q5</accession>
<evidence type="ECO:0008006" key="4">
    <source>
        <dbReference type="Google" id="ProtNLM"/>
    </source>
</evidence>
<protein>
    <recommendedName>
        <fullName evidence="4">Chemotaxis protein</fullName>
    </recommendedName>
</protein>
<name>A0ABD8B6Q5_9NEIS</name>